<dbReference type="Pfam" id="PF13359">
    <property type="entry name" value="DDE_Tnp_4"/>
    <property type="match status" value="1"/>
</dbReference>
<comment type="cofactor">
    <cofactor evidence="1">
        <name>a divalent metal cation</name>
        <dbReference type="ChEBI" id="CHEBI:60240"/>
    </cofactor>
</comment>
<reference evidence="5 6" key="1">
    <citation type="submission" date="2023-02" db="EMBL/GenBank/DDBJ databases">
        <title>LHISI_Scaffold_Assembly.</title>
        <authorList>
            <person name="Stuart O.P."/>
            <person name="Cleave R."/>
            <person name="Magrath M.J.L."/>
            <person name="Mikheyev A.S."/>
        </authorList>
    </citation>
    <scope>NUCLEOTIDE SEQUENCE [LARGE SCALE GENOMIC DNA]</scope>
    <source>
        <strain evidence="5">Daus_M_001</strain>
        <tissue evidence="5">Leg muscle</tissue>
    </source>
</reference>
<dbReference type="Proteomes" id="UP001159363">
    <property type="component" value="Chromosome 7"/>
</dbReference>
<evidence type="ECO:0000256" key="3">
    <source>
        <dbReference type="SAM" id="Phobius"/>
    </source>
</evidence>
<accession>A0ABQ9GX05</accession>
<evidence type="ECO:0000259" key="4">
    <source>
        <dbReference type="Pfam" id="PF13359"/>
    </source>
</evidence>
<feature type="transmembrane region" description="Helical" evidence="3">
    <location>
        <begin position="83"/>
        <end position="116"/>
    </location>
</feature>
<evidence type="ECO:0000256" key="1">
    <source>
        <dbReference type="ARBA" id="ARBA00001968"/>
    </source>
</evidence>
<name>A0ABQ9GX05_9NEOP</name>
<evidence type="ECO:0000256" key="2">
    <source>
        <dbReference type="ARBA" id="ARBA00022723"/>
    </source>
</evidence>
<evidence type="ECO:0000313" key="6">
    <source>
        <dbReference type="Proteomes" id="UP001159363"/>
    </source>
</evidence>
<evidence type="ECO:0000313" key="5">
    <source>
        <dbReference type="EMBL" id="KAJ8876557.1"/>
    </source>
</evidence>
<comment type="caution">
    <text evidence="5">The sequence shown here is derived from an EMBL/GenBank/DDBJ whole genome shotgun (WGS) entry which is preliminary data.</text>
</comment>
<sequence length="190" mass="22129">MAKKVIHRFSNNLTFGKKIRENNFNIPPLTVVGNDILLPHVLLGDGAFTLSQTMMKPYSHKTASADDCKRIYRLYRTRRTSKNAFGILGQVFIIFYQPIAIDVATVDYLIMCYYILHNMVREEYCCEQETQGTQDKRFQYPQENLIPPIATHARHPANVGERVRKQFTEYFYIKGSVPWQVSAIKERTCR</sequence>
<organism evidence="5 6">
    <name type="scientific">Dryococelus australis</name>
    <dbReference type="NCBI Taxonomy" id="614101"/>
    <lineage>
        <taxon>Eukaryota</taxon>
        <taxon>Metazoa</taxon>
        <taxon>Ecdysozoa</taxon>
        <taxon>Arthropoda</taxon>
        <taxon>Hexapoda</taxon>
        <taxon>Insecta</taxon>
        <taxon>Pterygota</taxon>
        <taxon>Neoptera</taxon>
        <taxon>Polyneoptera</taxon>
        <taxon>Phasmatodea</taxon>
        <taxon>Verophasmatodea</taxon>
        <taxon>Anareolatae</taxon>
        <taxon>Phasmatidae</taxon>
        <taxon>Eurycanthinae</taxon>
        <taxon>Dryococelus</taxon>
    </lineage>
</organism>
<keyword evidence="3" id="KW-0812">Transmembrane</keyword>
<feature type="domain" description="DDE Tnp4" evidence="4">
    <location>
        <begin position="39"/>
        <end position="118"/>
    </location>
</feature>
<dbReference type="EMBL" id="JARBHB010000008">
    <property type="protein sequence ID" value="KAJ8876557.1"/>
    <property type="molecule type" value="Genomic_DNA"/>
</dbReference>
<dbReference type="InterPro" id="IPR027806">
    <property type="entry name" value="HARBI1_dom"/>
</dbReference>
<keyword evidence="3" id="KW-0472">Membrane</keyword>
<keyword evidence="6" id="KW-1185">Reference proteome</keyword>
<keyword evidence="3" id="KW-1133">Transmembrane helix</keyword>
<keyword evidence="2" id="KW-0479">Metal-binding</keyword>
<proteinExistence type="predicted"/>
<gene>
    <name evidence="5" type="ORF">PR048_021002</name>
</gene>
<protein>
    <recommendedName>
        <fullName evidence="4">DDE Tnp4 domain-containing protein</fullName>
    </recommendedName>
</protein>